<evidence type="ECO:0000256" key="4">
    <source>
        <dbReference type="ARBA" id="ARBA00022692"/>
    </source>
</evidence>
<feature type="transmembrane region" description="Helical" evidence="7">
    <location>
        <begin position="282"/>
        <end position="299"/>
    </location>
</feature>
<dbReference type="PANTHER" id="PTHR30250:SF10">
    <property type="entry name" value="LIPOPOLYSACCHARIDE BIOSYNTHESIS PROTEIN WZXC"/>
    <property type="match status" value="1"/>
</dbReference>
<dbReference type="AlphaFoldDB" id="A0A127P7J7"/>
<proteinExistence type="inferred from homology"/>
<evidence type="ECO:0000256" key="2">
    <source>
        <dbReference type="ARBA" id="ARBA00007430"/>
    </source>
</evidence>
<evidence type="ECO:0000313" key="9">
    <source>
        <dbReference type="Proteomes" id="UP000072421"/>
    </source>
</evidence>
<dbReference type="RefSeq" id="WP_167351357.1">
    <property type="nucleotide sequence ID" value="NZ_CP013232.1"/>
</dbReference>
<evidence type="ECO:0000256" key="3">
    <source>
        <dbReference type="ARBA" id="ARBA00022475"/>
    </source>
</evidence>
<feature type="transmembrane region" description="Helical" evidence="7">
    <location>
        <begin position="419"/>
        <end position="439"/>
    </location>
</feature>
<evidence type="ECO:0000256" key="1">
    <source>
        <dbReference type="ARBA" id="ARBA00004651"/>
    </source>
</evidence>
<name>A0A127P7J7_9BURK</name>
<comment type="subcellular location">
    <subcellularLocation>
        <location evidence="1">Cell membrane</location>
        <topology evidence="1">Multi-pass membrane protein</topology>
    </subcellularLocation>
</comment>
<dbReference type="PATRIC" id="fig|158899.10.peg.1081"/>
<feature type="transmembrane region" description="Helical" evidence="7">
    <location>
        <begin position="105"/>
        <end position="129"/>
    </location>
</feature>
<dbReference type="PANTHER" id="PTHR30250">
    <property type="entry name" value="PST FAMILY PREDICTED COLANIC ACID TRANSPORTER"/>
    <property type="match status" value="1"/>
</dbReference>
<evidence type="ECO:0000256" key="7">
    <source>
        <dbReference type="SAM" id="Phobius"/>
    </source>
</evidence>
<keyword evidence="6 7" id="KW-0472">Membrane</keyword>
<gene>
    <name evidence="8" type="ORF">CFter6_1071</name>
</gene>
<feature type="transmembrane region" description="Helical" evidence="7">
    <location>
        <begin position="141"/>
        <end position="163"/>
    </location>
</feature>
<feature type="transmembrane region" description="Helical" evidence="7">
    <location>
        <begin position="198"/>
        <end position="217"/>
    </location>
</feature>
<feature type="transmembrane region" description="Helical" evidence="7">
    <location>
        <begin position="390"/>
        <end position="413"/>
    </location>
</feature>
<evidence type="ECO:0000313" key="8">
    <source>
        <dbReference type="EMBL" id="AMO93789.1"/>
    </source>
</evidence>
<dbReference type="InterPro" id="IPR002797">
    <property type="entry name" value="Polysacc_synth"/>
</dbReference>
<dbReference type="Proteomes" id="UP000072421">
    <property type="component" value="Chromosome"/>
</dbReference>
<comment type="similarity">
    <text evidence="2">Belongs to the polysaccharide synthase family.</text>
</comment>
<accession>A0A127P7J7</accession>
<evidence type="ECO:0000256" key="6">
    <source>
        <dbReference type="ARBA" id="ARBA00023136"/>
    </source>
</evidence>
<reference evidence="8 9" key="1">
    <citation type="submission" date="2015-11" db="EMBL/GenBank/DDBJ databases">
        <title>Exploring the genomic traits of fungus-feeding bacterial genus Collimonas.</title>
        <authorList>
            <person name="Song C."/>
            <person name="Schmidt R."/>
            <person name="de Jager V."/>
            <person name="Krzyzanowska D."/>
            <person name="Jongedijk E."/>
            <person name="Cankar K."/>
            <person name="Beekwilder J."/>
            <person name="van Veen A."/>
            <person name="de Boer W."/>
            <person name="van Veen J.A."/>
            <person name="Garbeva P."/>
        </authorList>
    </citation>
    <scope>NUCLEOTIDE SEQUENCE [LARGE SCALE GENOMIC DNA]</scope>
    <source>
        <strain evidence="8 9">Ter6</strain>
    </source>
</reference>
<dbReference type="Pfam" id="PF01943">
    <property type="entry name" value="Polysacc_synt"/>
    <property type="match status" value="1"/>
</dbReference>
<organism evidence="8">
    <name type="scientific">Collimonas fungivorans</name>
    <dbReference type="NCBI Taxonomy" id="158899"/>
    <lineage>
        <taxon>Bacteria</taxon>
        <taxon>Pseudomonadati</taxon>
        <taxon>Pseudomonadota</taxon>
        <taxon>Betaproteobacteria</taxon>
        <taxon>Burkholderiales</taxon>
        <taxon>Oxalobacteraceae</taxon>
        <taxon>Collimonas</taxon>
    </lineage>
</organism>
<feature type="transmembrane region" description="Helical" evidence="7">
    <location>
        <begin position="360"/>
        <end position="383"/>
    </location>
</feature>
<evidence type="ECO:0000256" key="5">
    <source>
        <dbReference type="ARBA" id="ARBA00022989"/>
    </source>
</evidence>
<protein>
    <submittedName>
        <fullName evidence="8">Putative membrane protein</fullName>
    </submittedName>
</protein>
<dbReference type="EMBL" id="CP013232">
    <property type="protein sequence ID" value="AMO93789.1"/>
    <property type="molecule type" value="Genomic_DNA"/>
</dbReference>
<feature type="transmembrane region" description="Helical" evidence="7">
    <location>
        <begin position="250"/>
        <end position="270"/>
    </location>
</feature>
<keyword evidence="3" id="KW-1003">Cell membrane</keyword>
<feature type="transmembrane region" description="Helical" evidence="7">
    <location>
        <begin position="175"/>
        <end position="192"/>
    </location>
</feature>
<keyword evidence="4 7" id="KW-0812">Transmembrane</keyword>
<feature type="transmembrane region" description="Helical" evidence="7">
    <location>
        <begin position="14"/>
        <end position="40"/>
    </location>
</feature>
<dbReference type="InterPro" id="IPR050833">
    <property type="entry name" value="Poly_Biosynth_Transport"/>
</dbReference>
<keyword evidence="5 7" id="KW-1133">Transmembrane helix</keyword>
<sequence>MIYRIKRLLGVDRAILFTLVARGWSVVAGLMTIVFVTRFLSQELQGYYYTFNSLIALQVFVELGLNFAIIQFASHEMAKLSWTDDGILVGDAGAKRRLQSLLHFALVWFGAAAVLMIVVLLPVGIYFFLDASKNSPAPSVSMAWSLLVVFSAINLVTTAAVAILEGCGKVAQVAMLRLCQSVFAVVAIWIVLSFGGHLYALAMNSLMTAVVGFVWIWSRYRKFFKDLLRHRTLLQGLDWRNEIWPFQWRIALSWMSGYLMFQLFTPLLFATHGPVVAGQMGMSLQIIGAMNSSAMAWISTKAPTYGKLVATGQSKALDTLFFRGLFQSLIFLSTGVVCVWLIFYYLFVSGAGYGTRVLPPFLFAILGFVAIANHIVSAEAVYLRAHKQEPFMLLSILSGTITAILAWLLVPGYGVSGAVYSYAATALLVTLVGGTFIFIRKRKEWAV</sequence>
<feature type="transmembrane region" description="Helical" evidence="7">
    <location>
        <begin position="46"/>
        <end position="70"/>
    </location>
</feature>
<dbReference type="GO" id="GO:0005886">
    <property type="term" value="C:plasma membrane"/>
    <property type="evidence" value="ECO:0007669"/>
    <property type="project" value="UniProtKB-SubCell"/>
</dbReference>
<feature type="transmembrane region" description="Helical" evidence="7">
    <location>
        <begin position="320"/>
        <end position="348"/>
    </location>
</feature>